<reference evidence="2 3" key="1">
    <citation type="submission" date="2021-01" db="EMBL/GenBank/DDBJ databases">
        <title>Diatom-associated Roseobacters Show Island Model of Population Structure.</title>
        <authorList>
            <person name="Qu L."/>
            <person name="Feng X."/>
            <person name="Chen Y."/>
            <person name="Li L."/>
            <person name="Wang X."/>
            <person name="Hu Z."/>
            <person name="Wang H."/>
            <person name="Luo H."/>
        </authorList>
    </citation>
    <scope>NUCLEOTIDE SEQUENCE [LARGE SCALE GENOMIC DNA]</scope>
    <source>
        <strain evidence="2 3">TR60-84</strain>
    </source>
</reference>
<comment type="caution">
    <text evidence="2">The sequence shown here is derived from an EMBL/GenBank/DDBJ whole genome shotgun (WGS) entry which is preliminary data.</text>
</comment>
<sequence>MKVIITQTAEDSLEEIYRYKCEYSVAHADEFLSNIYAFTTENLSQFPRLGHVYNPERGLFRLIYAKAFNIYYTIREQEVFVLFIIDGSISLNQELADPKVTLPEL</sequence>
<protein>
    <submittedName>
        <fullName evidence="2">Type II toxin-antitoxin system RelE/ParE family toxin</fullName>
    </submittedName>
</protein>
<name>A0AAE2W2E1_9RHOB</name>
<keyword evidence="3" id="KW-1185">Reference proteome</keyword>
<dbReference type="EMBL" id="JAFBRM010000013">
    <property type="protein sequence ID" value="MBM1715942.1"/>
    <property type="molecule type" value="Genomic_DNA"/>
</dbReference>
<organism evidence="2 3">
    <name type="scientific">Sulfitobacter geojensis</name>
    <dbReference type="NCBI Taxonomy" id="1342299"/>
    <lineage>
        <taxon>Bacteria</taxon>
        <taxon>Pseudomonadati</taxon>
        <taxon>Pseudomonadota</taxon>
        <taxon>Alphaproteobacteria</taxon>
        <taxon>Rhodobacterales</taxon>
        <taxon>Roseobacteraceae</taxon>
        <taxon>Sulfitobacter</taxon>
    </lineage>
</organism>
<proteinExistence type="predicted"/>
<evidence type="ECO:0000313" key="2">
    <source>
        <dbReference type="EMBL" id="MBM1715942.1"/>
    </source>
</evidence>
<keyword evidence="1" id="KW-1277">Toxin-antitoxin system</keyword>
<dbReference type="Pfam" id="PF05016">
    <property type="entry name" value="ParE_toxin"/>
    <property type="match status" value="1"/>
</dbReference>
<evidence type="ECO:0000313" key="3">
    <source>
        <dbReference type="Proteomes" id="UP000732193"/>
    </source>
</evidence>
<accession>A0AAE2W2E1</accession>
<dbReference type="AlphaFoldDB" id="A0AAE2W2E1"/>
<dbReference type="RefSeq" id="WP_203243641.1">
    <property type="nucleotide sequence ID" value="NZ_JAFBRH010000013.1"/>
</dbReference>
<dbReference type="Gene3D" id="3.30.2310.20">
    <property type="entry name" value="RelE-like"/>
    <property type="match status" value="1"/>
</dbReference>
<dbReference type="InterPro" id="IPR035093">
    <property type="entry name" value="RelE/ParE_toxin_dom_sf"/>
</dbReference>
<evidence type="ECO:0000256" key="1">
    <source>
        <dbReference type="ARBA" id="ARBA00022649"/>
    </source>
</evidence>
<dbReference type="InterPro" id="IPR007712">
    <property type="entry name" value="RelE/ParE_toxin"/>
</dbReference>
<dbReference type="Proteomes" id="UP000732193">
    <property type="component" value="Unassembled WGS sequence"/>
</dbReference>
<gene>
    <name evidence="2" type="ORF">JQV55_20395</name>
</gene>